<dbReference type="STRING" id="243090.RB2537"/>
<dbReference type="EnsemblBacteria" id="CAD72701">
    <property type="protein sequence ID" value="CAD72701"/>
    <property type="gene ID" value="RB2537"/>
</dbReference>
<dbReference type="Proteomes" id="UP000001025">
    <property type="component" value="Chromosome"/>
</dbReference>
<reference evidence="1 2" key="1">
    <citation type="journal article" date="2003" name="Proc. Natl. Acad. Sci. U.S.A.">
        <title>Complete genome sequence of the marine planctomycete Pirellula sp. strain 1.</title>
        <authorList>
            <person name="Gloeckner F.O."/>
            <person name="Kube M."/>
            <person name="Bauer M."/>
            <person name="Teeling H."/>
            <person name="Lombardot T."/>
            <person name="Ludwig W."/>
            <person name="Gade D."/>
            <person name="Beck A."/>
            <person name="Borzym K."/>
            <person name="Heitmann K."/>
            <person name="Rabus R."/>
            <person name="Schlesner H."/>
            <person name="Amann R."/>
            <person name="Reinhardt R."/>
        </authorList>
    </citation>
    <scope>NUCLEOTIDE SEQUENCE [LARGE SCALE GENOMIC DNA]</scope>
    <source>
        <strain evidence="2">DSM 10527 / NCIMB 13988 / SH1</strain>
    </source>
</reference>
<dbReference type="AlphaFoldDB" id="Q7UVM1"/>
<gene>
    <name evidence="1" type="ordered locus">RB2537</name>
</gene>
<proteinExistence type="predicted"/>
<evidence type="ECO:0000313" key="2">
    <source>
        <dbReference type="Proteomes" id="UP000001025"/>
    </source>
</evidence>
<dbReference type="HOGENOM" id="CLU_1359508_0_0_0"/>
<dbReference type="EMBL" id="BX294137">
    <property type="protein sequence ID" value="CAD72701.1"/>
    <property type="molecule type" value="Genomic_DNA"/>
</dbReference>
<sequence length="201" mass="22381">MVAITRSRLSAWTISGLLRTRETVLLETSARLAMSWIVIRPFDIGRGLIGERAERIVLNGSERSILILTRFGQKSPPREPTWGVCLVPRSSVPVRLLARRFGFAGRGRPAWVCSPEVAVSRARSFRRRIQFLQRLAQPFPRGGFSAGRASALLCRQGLFACGGFLQQRRDLRVDFGRLVRSADLLDRVAHAQDDGLANAVS</sequence>
<accession>Q7UVM1</accession>
<evidence type="ECO:0000313" key="1">
    <source>
        <dbReference type="EMBL" id="CAD72701.1"/>
    </source>
</evidence>
<dbReference type="KEGG" id="rba:RB2537"/>
<keyword evidence="2" id="KW-1185">Reference proteome</keyword>
<protein>
    <submittedName>
        <fullName evidence="1">Uncharacterized protein</fullName>
    </submittedName>
</protein>
<name>Q7UVM1_RHOBA</name>
<dbReference type="InParanoid" id="Q7UVM1"/>
<organism evidence="1 2">
    <name type="scientific">Rhodopirellula baltica (strain DSM 10527 / NCIMB 13988 / SH1)</name>
    <dbReference type="NCBI Taxonomy" id="243090"/>
    <lineage>
        <taxon>Bacteria</taxon>
        <taxon>Pseudomonadati</taxon>
        <taxon>Planctomycetota</taxon>
        <taxon>Planctomycetia</taxon>
        <taxon>Pirellulales</taxon>
        <taxon>Pirellulaceae</taxon>
        <taxon>Rhodopirellula</taxon>
    </lineage>
</organism>